<feature type="domain" description="AB hydrolase-1" evidence="1">
    <location>
        <begin position="34"/>
        <end position="250"/>
    </location>
</feature>
<comment type="caution">
    <text evidence="2">The sequence shown here is derived from an EMBL/GenBank/DDBJ whole genome shotgun (WGS) entry which is preliminary data.</text>
</comment>
<dbReference type="InterPro" id="IPR029058">
    <property type="entry name" value="AB_hydrolase_fold"/>
</dbReference>
<gene>
    <name evidence="2" type="ORF">EKO23_17275</name>
</gene>
<dbReference type="RefSeq" id="WP_134719369.1">
    <property type="nucleotide sequence ID" value="NZ_SDKM01000027.1"/>
</dbReference>
<dbReference type="EMBL" id="SDKM01000027">
    <property type="protein sequence ID" value="RYP84030.1"/>
    <property type="molecule type" value="Genomic_DNA"/>
</dbReference>
<proteinExistence type="predicted"/>
<protein>
    <submittedName>
        <fullName evidence="2">Alpha/beta fold hydrolase</fullName>
    </submittedName>
</protein>
<dbReference type="InterPro" id="IPR050266">
    <property type="entry name" value="AB_hydrolase_sf"/>
</dbReference>
<dbReference type="PANTHER" id="PTHR43798">
    <property type="entry name" value="MONOACYLGLYCEROL LIPASE"/>
    <property type="match status" value="1"/>
</dbReference>
<dbReference type="AlphaFoldDB" id="A0A4Q4Z837"/>
<keyword evidence="2" id="KW-0378">Hydrolase</keyword>
<keyword evidence="3" id="KW-1185">Reference proteome</keyword>
<dbReference type="Pfam" id="PF12697">
    <property type="entry name" value="Abhydrolase_6"/>
    <property type="match status" value="1"/>
</dbReference>
<dbReference type="Proteomes" id="UP000295198">
    <property type="component" value="Unassembled WGS sequence"/>
</dbReference>
<evidence type="ECO:0000313" key="3">
    <source>
        <dbReference type="Proteomes" id="UP000295198"/>
    </source>
</evidence>
<dbReference type="GO" id="GO:0016787">
    <property type="term" value="F:hydrolase activity"/>
    <property type="evidence" value="ECO:0007669"/>
    <property type="project" value="UniProtKB-KW"/>
</dbReference>
<evidence type="ECO:0000259" key="1">
    <source>
        <dbReference type="Pfam" id="PF12697"/>
    </source>
</evidence>
<dbReference type="SUPFAM" id="SSF53474">
    <property type="entry name" value="alpha/beta-Hydrolases"/>
    <property type="match status" value="1"/>
</dbReference>
<reference evidence="2 3" key="1">
    <citation type="submission" date="2019-01" db="EMBL/GenBank/DDBJ databases">
        <title>Nocardioides guangzhouensis sp. nov., an actinobacterium isolated from soil.</title>
        <authorList>
            <person name="Fu Y."/>
            <person name="Cai Y."/>
            <person name="Lin Z."/>
            <person name="Chen P."/>
        </authorList>
    </citation>
    <scope>NUCLEOTIDE SEQUENCE [LARGE SCALE GENOMIC DNA]</scope>
    <source>
        <strain evidence="2 3">130</strain>
    </source>
</reference>
<sequence>MTPELAFTRLAGDETANRVLVVGPSLGTSVTALWSACARLLAPDLDVVGWDLPGHGHSKPAGDAFSVADLADLVRDRADLLAAGRPAWYAGVSLGGAVGLQLSLAPGPFLGTAAIASAPRLADPQSWVDRADLVRRAGTPVMVGPSSVRWFAAGFTDRDPEAAGALLTSLSEADAGSYALACLALRDFDLSDHLAAATVPVLVAPGEHDVVVAPEHADAATTRIPDRTFVVLTGCGHLPPAEAPDDVAAVLRRFATTRRNP</sequence>
<evidence type="ECO:0000313" key="2">
    <source>
        <dbReference type="EMBL" id="RYP84030.1"/>
    </source>
</evidence>
<accession>A0A4Q4Z837</accession>
<dbReference type="InterPro" id="IPR000073">
    <property type="entry name" value="AB_hydrolase_1"/>
</dbReference>
<dbReference type="Gene3D" id="3.40.50.1820">
    <property type="entry name" value="alpha/beta hydrolase"/>
    <property type="match status" value="1"/>
</dbReference>
<dbReference type="OrthoDB" id="9802489at2"/>
<name>A0A4Q4Z837_9ACTN</name>
<organism evidence="2 3">
    <name type="scientific">Nocardioides guangzhouensis</name>
    <dbReference type="NCBI Taxonomy" id="2497878"/>
    <lineage>
        <taxon>Bacteria</taxon>
        <taxon>Bacillati</taxon>
        <taxon>Actinomycetota</taxon>
        <taxon>Actinomycetes</taxon>
        <taxon>Propionibacteriales</taxon>
        <taxon>Nocardioidaceae</taxon>
        <taxon>Nocardioides</taxon>
    </lineage>
</organism>